<sequence length="50" mass="5698">MARMVLQRQHAKLNERRTIWSQTQAGWVKSFSCKGDFSLLDDSGVSLLNS</sequence>
<keyword evidence="2" id="KW-1185">Reference proteome</keyword>
<dbReference type="STRING" id="52.CMC5_023250"/>
<proteinExistence type="predicted"/>
<accession>A0A0K1EBX7</accession>
<reference evidence="1 2" key="1">
    <citation type="submission" date="2015-07" db="EMBL/GenBank/DDBJ databases">
        <title>Genome analysis of myxobacterium Chondromyces crocatus Cm c5 reveals a high potential for natural compound synthesis and the genetic basis for the loss of fruiting body formation.</title>
        <authorList>
            <person name="Zaburannyi N."/>
            <person name="Bunk B."/>
            <person name="Maier J."/>
            <person name="Overmann J."/>
            <person name="Mueller R."/>
        </authorList>
    </citation>
    <scope>NUCLEOTIDE SEQUENCE [LARGE SCALE GENOMIC DNA]</scope>
    <source>
        <strain evidence="1 2">Cm c5</strain>
    </source>
</reference>
<dbReference type="KEGG" id="ccro:CMC5_023250"/>
<dbReference type="EMBL" id="CP012159">
    <property type="protein sequence ID" value="AKT38182.1"/>
    <property type="molecule type" value="Genomic_DNA"/>
</dbReference>
<organism evidence="1 2">
    <name type="scientific">Chondromyces crocatus</name>
    <dbReference type="NCBI Taxonomy" id="52"/>
    <lineage>
        <taxon>Bacteria</taxon>
        <taxon>Pseudomonadati</taxon>
        <taxon>Myxococcota</taxon>
        <taxon>Polyangia</taxon>
        <taxon>Polyangiales</taxon>
        <taxon>Polyangiaceae</taxon>
        <taxon>Chondromyces</taxon>
    </lineage>
</organism>
<evidence type="ECO:0000313" key="1">
    <source>
        <dbReference type="EMBL" id="AKT38182.1"/>
    </source>
</evidence>
<evidence type="ECO:0000313" key="2">
    <source>
        <dbReference type="Proteomes" id="UP000067626"/>
    </source>
</evidence>
<dbReference type="Proteomes" id="UP000067626">
    <property type="component" value="Chromosome"/>
</dbReference>
<gene>
    <name evidence="1" type="ORF">CMC5_023250</name>
</gene>
<name>A0A0K1EBX7_CHOCO</name>
<dbReference type="AlphaFoldDB" id="A0A0K1EBX7"/>
<protein>
    <submittedName>
        <fullName evidence="1">Uncharacterized protein</fullName>
    </submittedName>
</protein>